<evidence type="ECO:0000259" key="3">
    <source>
        <dbReference type="PROSITE" id="PS51668"/>
    </source>
</evidence>
<dbReference type="RefSeq" id="WP_254099958.1">
    <property type="nucleotide sequence ID" value="NZ_JANATA010000008.1"/>
</dbReference>
<dbReference type="SUPFAM" id="SSF118196">
    <property type="entry name" value="YaeB-like"/>
    <property type="match status" value="1"/>
</dbReference>
<dbReference type="InterPro" id="IPR036413">
    <property type="entry name" value="YaeB-like_sf"/>
</dbReference>
<comment type="similarity">
    <text evidence="2">Belongs to the tRNA methyltransferase O family.</text>
</comment>
<evidence type="ECO:0000256" key="2">
    <source>
        <dbReference type="ARBA" id="ARBA00033753"/>
    </source>
</evidence>
<dbReference type="CDD" id="cd09281">
    <property type="entry name" value="UPF0066"/>
    <property type="match status" value="1"/>
</dbReference>
<evidence type="ECO:0000313" key="4">
    <source>
        <dbReference type="EMBL" id="MCP3428566.1"/>
    </source>
</evidence>
<dbReference type="InterPro" id="IPR023368">
    <property type="entry name" value="UPF0066_cons_site"/>
</dbReference>
<dbReference type="Gene3D" id="2.40.30.70">
    <property type="entry name" value="YaeB-like"/>
    <property type="match status" value="1"/>
</dbReference>
<dbReference type="InterPro" id="IPR036414">
    <property type="entry name" value="YaeB_N_sf"/>
</dbReference>
<proteinExistence type="inferred from homology"/>
<comment type="caution">
    <text evidence="4">The sequence shown here is derived from an EMBL/GenBank/DDBJ whole genome shotgun (WGS) entry which is preliminary data.</text>
</comment>
<name>A0AA41X1C5_9ALTE</name>
<dbReference type="InterPro" id="IPR040372">
    <property type="entry name" value="YaeB-like"/>
</dbReference>
<reference evidence="4" key="1">
    <citation type="submission" date="2022-07" db="EMBL/GenBank/DDBJ databases">
        <title>Characterization of the Novel Bacterium Alteromonas immobilis LMIT006 and Alteromonas gregis LMIT007.</title>
        <authorList>
            <person name="Lin X."/>
        </authorList>
    </citation>
    <scope>NUCLEOTIDE SEQUENCE</scope>
    <source>
        <strain evidence="4">LMIT007</strain>
    </source>
</reference>
<dbReference type="InterPro" id="IPR023370">
    <property type="entry name" value="TrmO-like_N"/>
</dbReference>
<sequence length="240" mass="26974">MTYQIEPIGHIQTPFTEKFGIPRQGIALSQIPGKIVFNTPYDDMNAFRGIEAHSHLWIYFLFHANAAATERFSPLVRPPRLGGNTKLGVFATRSSFRPNNIGMTLVKRGELVRQRQQTTLTVYGVDMLHRSPILDIKPYIPYADICPQASSEFASEAPAEILQVHFSVAAQTHIKACQSMYPDLLGIIQTVLSQDPRPAFHSEAGFTANHPNKTYHIALYDKDVHFQVRDNVAEVIEITD</sequence>
<dbReference type="PANTHER" id="PTHR12818:SF0">
    <property type="entry name" value="TRNA (ADENINE(37)-N6)-METHYLTRANSFERASE"/>
    <property type="match status" value="1"/>
</dbReference>
<dbReference type="AlphaFoldDB" id="A0AA41X1C5"/>
<dbReference type="PANTHER" id="PTHR12818">
    <property type="entry name" value="TRNA (ADENINE(37)-N6)-METHYLTRANSFERASE"/>
    <property type="match status" value="1"/>
</dbReference>
<gene>
    <name evidence="4" type="primary">tsaA</name>
    <name evidence="4" type="ORF">NLF92_06355</name>
</gene>
<dbReference type="InterPro" id="IPR041369">
    <property type="entry name" value="TrmO_C"/>
</dbReference>
<protein>
    <submittedName>
        <fullName evidence="4">tRNA (N6-threonylcarbamoyladenosine(37)-N6)-methyltransferase TrmO</fullName>
    </submittedName>
</protein>
<dbReference type="Pfam" id="PF18389">
    <property type="entry name" value="TrmO_C"/>
    <property type="match status" value="1"/>
</dbReference>
<dbReference type="PROSITE" id="PS51668">
    <property type="entry name" value="TSAA_2"/>
    <property type="match status" value="1"/>
</dbReference>
<dbReference type="Pfam" id="PF01980">
    <property type="entry name" value="TrmO_N"/>
    <property type="match status" value="1"/>
</dbReference>
<evidence type="ECO:0000313" key="5">
    <source>
        <dbReference type="Proteomes" id="UP001165413"/>
    </source>
</evidence>
<keyword evidence="1" id="KW-0949">S-adenosyl-L-methionine</keyword>
<dbReference type="EMBL" id="JANATA010000008">
    <property type="protein sequence ID" value="MCP3428566.1"/>
    <property type="molecule type" value="Genomic_DNA"/>
</dbReference>
<accession>A0AA41X1C5</accession>
<feature type="domain" description="TsaA-like" evidence="3">
    <location>
        <begin position="5"/>
        <end position="148"/>
    </location>
</feature>
<keyword evidence="5" id="KW-1185">Reference proteome</keyword>
<evidence type="ECO:0000256" key="1">
    <source>
        <dbReference type="ARBA" id="ARBA00022691"/>
    </source>
</evidence>
<dbReference type="Proteomes" id="UP001165413">
    <property type="component" value="Unassembled WGS sequence"/>
</dbReference>
<dbReference type="Gene3D" id="3.30.2310.10">
    <property type="entry name" value="YaeB-like"/>
    <property type="match status" value="1"/>
</dbReference>
<organism evidence="4 5">
    <name type="scientific">Opacimonas viscosa</name>
    <dbReference type="NCBI Taxonomy" id="2961944"/>
    <lineage>
        <taxon>Bacteria</taxon>
        <taxon>Pseudomonadati</taxon>
        <taxon>Pseudomonadota</taxon>
        <taxon>Gammaproteobacteria</taxon>
        <taxon>Alteromonadales</taxon>
        <taxon>Alteromonadaceae</taxon>
        <taxon>Opacimonas</taxon>
    </lineage>
</organism>
<dbReference type="NCBIfam" id="TIGR00104">
    <property type="entry name" value="tRNA_TsaA"/>
    <property type="match status" value="1"/>
</dbReference>
<dbReference type="PROSITE" id="PS01318">
    <property type="entry name" value="TSAA_1"/>
    <property type="match status" value="1"/>
</dbReference>